<dbReference type="RefSeq" id="WP_203903111.1">
    <property type="nucleotide sequence ID" value="NZ_BOPF01000029.1"/>
</dbReference>
<keyword evidence="1" id="KW-0472">Membrane</keyword>
<keyword evidence="1" id="KW-1133">Transmembrane helix</keyword>
<feature type="transmembrane region" description="Helical" evidence="1">
    <location>
        <begin position="164"/>
        <end position="188"/>
    </location>
</feature>
<evidence type="ECO:0000256" key="1">
    <source>
        <dbReference type="SAM" id="Phobius"/>
    </source>
</evidence>
<organism evidence="2 3">
    <name type="scientific">Virgisporangium aliadipatigenens</name>
    <dbReference type="NCBI Taxonomy" id="741659"/>
    <lineage>
        <taxon>Bacteria</taxon>
        <taxon>Bacillati</taxon>
        <taxon>Actinomycetota</taxon>
        <taxon>Actinomycetes</taxon>
        <taxon>Micromonosporales</taxon>
        <taxon>Micromonosporaceae</taxon>
        <taxon>Virgisporangium</taxon>
    </lineage>
</organism>
<gene>
    <name evidence="2" type="ORF">Val02_65240</name>
</gene>
<accession>A0A8J3YSJ3</accession>
<name>A0A8J3YSJ3_9ACTN</name>
<keyword evidence="1" id="KW-0812">Transmembrane</keyword>
<evidence type="ECO:0000313" key="2">
    <source>
        <dbReference type="EMBL" id="GIJ49638.1"/>
    </source>
</evidence>
<comment type="caution">
    <text evidence="2">The sequence shown here is derived from an EMBL/GenBank/DDBJ whole genome shotgun (WGS) entry which is preliminary data.</text>
</comment>
<proteinExistence type="predicted"/>
<dbReference type="AlphaFoldDB" id="A0A8J3YSJ3"/>
<sequence>MVDPRPPRPGRGWYVLAAAIAAVGVLTAPLLVVLGVASFGSVGGTLPSVGARFHGGDETTVELTKDRAATVYAVFPQDSDGIARATCEVSGAGEAALTERSYGLSATIEDTTWVVLYDITVDRSGRYTLSCTSDCDRPGTDLYAVGDAFEAGGMAAAILGGATAFFGALLVPCFALIVAGIMAIVTAVRRRSPGQGTP</sequence>
<protein>
    <submittedName>
        <fullName evidence="2">Uncharacterized protein</fullName>
    </submittedName>
</protein>
<reference evidence="2" key="1">
    <citation type="submission" date="2021-01" db="EMBL/GenBank/DDBJ databases">
        <title>Whole genome shotgun sequence of Virgisporangium aliadipatigenens NBRC 105644.</title>
        <authorList>
            <person name="Komaki H."/>
            <person name="Tamura T."/>
        </authorList>
    </citation>
    <scope>NUCLEOTIDE SEQUENCE</scope>
    <source>
        <strain evidence="2">NBRC 105644</strain>
    </source>
</reference>
<feature type="transmembrane region" description="Helical" evidence="1">
    <location>
        <begin position="12"/>
        <end position="37"/>
    </location>
</feature>
<dbReference type="Proteomes" id="UP000619260">
    <property type="component" value="Unassembled WGS sequence"/>
</dbReference>
<keyword evidence="3" id="KW-1185">Reference proteome</keyword>
<dbReference type="EMBL" id="BOPF01000029">
    <property type="protein sequence ID" value="GIJ49638.1"/>
    <property type="molecule type" value="Genomic_DNA"/>
</dbReference>
<evidence type="ECO:0000313" key="3">
    <source>
        <dbReference type="Proteomes" id="UP000619260"/>
    </source>
</evidence>